<sequence length="108" mass="11682">SGTKHGTTESALDTDVTIAEPLAIIKPTLDAEEKEVGGEGMVKCSTVVDVVQIGETNLNRRYDEKGSLMDPLVTLAETLASIKADLALDAGDDDFQQPLRCNKFYLLR</sequence>
<name>A0AAV0H770_9ROSI</name>
<keyword evidence="2" id="KW-1185">Reference proteome</keyword>
<proteinExistence type="predicted"/>
<organism evidence="1 2">
    <name type="scientific">Linum tenue</name>
    <dbReference type="NCBI Taxonomy" id="586396"/>
    <lineage>
        <taxon>Eukaryota</taxon>
        <taxon>Viridiplantae</taxon>
        <taxon>Streptophyta</taxon>
        <taxon>Embryophyta</taxon>
        <taxon>Tracheophyta</taxon>
        <taxon>Spermatophyta</taxon>
        <taxon>Magnoliopsida</taxon>
        <taxon>eudicotyledons</taxon>
        <taxon>Gunneridae</taxon>
        <taxon>Pentapetalae</taxon>
        <taxon>rosids</taxon>
        <taxon>fabids</taxon>
        <taxon>Malpighiales</taxon>
        <taxon>Linaceae</taxon>
        <taxon>Linum</taxon>
    </lineage>
</organism>
<gene>
    <name evidence="1" type="ORF">LITE_LOCUS3008</name>
</gene>
<dbReference type="Proteomes" id="UP001154282">
    <property type="component" value="Unassembled WGS sequence"/>
</dbReference>
<feature type="non-terminal residue" evidence="1">
    <location>
        <position position="108"/>
    </location>
</feature>
<comment type="caution">
    <text evidence="1">The sequence shown here is derived from an EMBL/GenBank/DDBJ whole genome shotgun (WGS) entry which is preliminary data.</text>
</comment>
<evidence type="ECO:0000313" key="2">
    <source>
        <dbReference type="Proteomes" id="UP001154282"/>
    </source>
</evidence>
<accession>A0AAV0H770</accession>
<evidence type="ECO:0000313" key="1">
    <source>
        <dbReference type="EMBL" id="CAI0381164.1"/>
    </source>
</evidence>
<dbReference type="AlphaFoldDB" id="A0AAV0H770"/>
<protein>
    <submittedName>
        <fullName evidence="1">Uncharacterized protein</fullName>
    </submittedName>
</protein>
<feature type="non-terminal residue" evidence="1">
    <location>
        <position position="1"/>
    </location>
</feature>
<reference evidence="1" key="1">
    <citation type="submission" date="2022-08" db="EMBL/GenBank/DDBJ databases">
        <authorList>
            <person name="Gutierrez-Valencia J."/>
        </authorList>
    </citation>
    <scope>NUCLEOTIDE SEQUENCE</scope>
</reference>
<dbReference type="EMBL" id="CAMGYJ010000002">
    <property type="protein sequence ID" value="CAI0381164.1"/>
    <property type="molecule type" value="Genomic_DNA"/>
</dbReference>